<dbReference type="Proteomes" id="UP000000496">
    <property type="component" value="Chromosome gsn.131"/>
</dbReference>
<keyword evidence="2" id="KW-1185">Reference proteome</keyword>
<sequence length="33" mass="4015">MRSWFILLIIQRESPLKFSAFFGKGKRQKGWEE</sequence>
<gene>
    <name evidence="1" type="ordered locus">SNE_A19760</name>
</gene>
<dbReference type="AlphaFoldDB" id="F8L3J4"/>
<evidence type="ECO:0000313" key="1">
    <source>
        <dbReference type="EMBL" id="CCB89853.1"/>
    </source>
</evidence>
<accession>F8L3J4</accession>
<dbReference type="HOGENOM" id="CLU_3383804_0_0_0"/>
<organism evidence="1 2">
    <name type="scientific">Simkania negevensis (strain ATCC VR-1471 / DSM 27360 / Z)</name>
    <dbReference type="NCBI Taxonomy" id="331113"/>
    <lineage>
        <taxon>Bacteria</taxon>
        <taxon>Pseudomonadati</taxon>
        <taxon>Chlamydiota</taxon>
        <taxon>Chlamydiia</taxon>
        <taxon>Parachlamydiales</taxon>
        <taxon>Simkaniaceae</taxon>
        <taxon>Simkania</taxon>
    </lineage>
</organism>
<name>F8L3J4_SIMNZ</name>
<dbReference type="KEGG" id="sng:SNE_A19760"/>
<reference evidence="1 2" key="2">
    <citation type="journal article" date="2011" name="Mol. Biol. Evol.">
        <title>Unity in variety--the pan-genome of the Chlamydiae.</title>
        <authorList>
            <person name="Collingro A."/>
            <person name="Tischler P."/>
            <person name="Weinmaier T."/>
            <person name="Penz T."/>
            <person name="Heinz E."/>
            <person name="Brunham R.C."/>
            <person name="Read T.D."/>
            <person name="Bavoil P.M."/>
            <person name="Sachse K."/>
            <person name="Kahane S."/>
            <person name="Friedman M.G."/>
            <person name="Rattei T."/>
            <person name="Myers G.S."/>
            <person name="Horn M."/>
        </authorList>
    </citation>
    <scope>NUCLEOTIDE SEQUENCE [LARGE SCALE GENOMIC DNA]</scope>
    <source>
        <strain evidence="2">ATCC VR-1471 / Z</strain>
    </source>
</reference>
<protein>
    <submittedName>
        <fullName evidence="1">Uncharacterized protein</fullName>
    </submittedName>
</protein>
<evidence type="ECO:0000313" key="2">
    <source>
        <dbReference type="Proteomes" id="UP000000496"/>
    </source>
</evidence>
<reference key="1">
    <citation type="journal article" date="2011" name="Mol. Biol. Evol.">
        <title>Unity in variety -- the pan-genome of the Chlamydiae.</title>
        <authorList>
            <person name="Collingro A."/>
            <person name="Tischler P."/>
            <person name="Weinmaier T."/>
            <person name="Penz T."/>
            <person name="Heinz E."/>
            <person name="Brunham R.C."/>
            <person name="Read T.D."/>
            <person name="Bavoil P.M."/>
            <person name="Sachse K."/>
            <person name="Kahane S."/>
            <person name="Friedman M.G."/>
            <person name="Rattei T."/>
            <person name="Myers G.S.A."/>
            <person name="Horn M."/>
        </authorList>
    </citation>
    <scope>NUCLEOTIDE SEQUENCE</scope>
    <source>
        <strain>Z</strain>
    </source>
</reference>
<proteinExistence type="predicted"/>
<dbReference type="EMBL" id="FR872582">
    <property type="protein sequence ID" value="CCB89853.1"/>
    <property type="molecule type" value="Genomic_DNA"/>
</dbReference>